<gene>
    <name evidence="1" type="ORF">METZ01_LOCUS314057</name>
</gene>
<evidence type="ECO:0000313" key="1">
    <source>
        <dbReference type="EMBL" id="SVC61203.1"/>
    </source>
</evidence>
<feature type="non-terminal residue" evidence="1">
    <location>
        <position position="23"/>
    </location>
</feature>
<protein>
    <submittedName>
        <fullName evidence="1">Uncharacterized protein</fullName>
    </submittedName>
</protein>
<sequence>MSQSRAGLRQAFSAITYGDFRRF</sequence>
<accession>A0A382NJ12</accession>
<dbReference type="AlphaFoldDB" id="A0A382NJ12"/>
<name>A0A382NJ12_9ZZZZ</name>
<reference evidence="1" key="1">
    <citation type="submission" date="2018-05" db="EMBL/GenBank/DDBJ databases">
        <authorList>
            <person name="Lanie J.A."/>
            <person name="Ng W.-L."/>
            <person name="Kazmierczak K.M."/>
            <person name="Andrzejewski T.M."/>
            <person name="Davidsen T.M."/>
            <person name="Wayne K.J."/>
            <person name="Tettelin H."/>
            <person name="Glass J.I."/>
            <person name="Rusch D."/>
            <person name="Podicherti R."/>
            <person name="Tsui H.-C.T."/>
            <person name="Winkler M.E."/>
        </authorList>
    </citation>
    <scope>NUCLEOTIDE SEQUENCE</scope>
</reference>
<organism evidence="1">
    <name type="scientific">marine metagenome</name>
    <dbReference type="NCBI Taxonomy" id="408172"/>
    <lineage>
        <taxon>unclassified sequences</taxon>
        <taxon>metagenomes</taxon>
        <taxon>ecological metagenomes</taxon>
    </lineage>
</organism>
<dbReference type="EMBL" id="UINC01100837">
    <property type="protein sequence ID" value="SVC61203.1"/>
    <property type="molecule type" value="Genomic_DNA"/>
</dbReference>
<proteinExistence type="predicted"/>